<reference evidence="1 2" key="1">
    <citation type="submission" date="2020-08" db="EMBL/GenBank/DDBJ databases">
        <title>Genomic Encyclopedia of Type Strains, Phase III (KMG-III): the genomes of soil and plant-associated and newly described type strains.</title>
        <authorList>
            <person name="Whitman W."/>
        </authorList>
    </citation>
    <scope>NUCLEOTIDE SEQUENCE [LARGE SCALE GENOMIC DNA]</scope>
    <source>
        <strain evidence="1 2">CECT 8572</strain>
    </source>
</reference>
<accession>A0ABR6HSP5</accession>
<keyword evidence="2" id="KW-1185">Reference proteome</keyword>
<evidence type="ECO:0000313" key="1">
    <source>
        <dbReference type="EMBL" id="MBB3713428.1"/>
    </source>
</evidence>
<comment type="caution">
    <text evidence="1">The sequence shown here is derived from an EMBL/GenBank/DDBJ whole genome shotgun (WGS) entry which is preliminary data.</text>
</comment>
<dbReference type="EMBL" id="JACIBX010000014">
    <property type="protein sequence ID" value="MBB3713428.1"/>
    <property type="molecule type" value="Genomic_DNA"/>
</dbReference>
<sequence length="71" mass="7531">MTADRPLPADQTATREAAIEVAECIAETLDLSLSDRLYVALALEASAGKASSNPEYALLACMVASQMREES</sequence>
<protein>
    <submittedName>
        <fullName evidence="1">Uncharacterized protein</fullName>
    </submittedName>
</protein>
<gene>
    <name evidence="1" type="ORF">FHS00_003032</name>
</gene>
<dbReference type="RefSeq" id="WP_183474906.1">
    <property type="nucleotide sequence ID" value="NZ_JACIBX010000014.1"/>
</dbReference>
<dbReference type="Proteomes" id="UP000576152">
    <property type="component" value="Unassembled WGS sequence"/>
</dbReference>
<organism evidence="1 2">
    <name type="scientific">Limimaricola variabilis</name>
    <dbReference type="NCBI Taxonomy" id="1492771"/>
    <lineage>
        <taxon>Bacteria</taxon>
        <taxon>Pseudomonadati</taxon>
        <taxon>Pseudomonadota</taxon>
        <taxon>Alphaproteobacteria</taxon>
        <taxon>Rhodobacterales</taxon>
        <taxon>Paracoccaceae</taxon>
        <taxon>Limimaricola</taxon>
    </lineage>
</organism>
<proteinExistence type="predicted"/>
<name>A0ABR6HSP5_9RHOB</name>
<evidence type="ECO:0000313" key="2">
    <source>
        <dbReference type="Proteomes" id="UP000576152"/>
    </source>
</evidence>